<keyword evidence="14" id="KW-1185">Reference proteome</keyword>
<dbReference type="EMBL" id="JACAZH010000002">
    <property type="protein sequence ID" value="KAF7374048.1"/>
    <property type="molecule type" value="Genomic_DNA"/>
</dbReference>
<keyword evidence="8" id="KW-1133">Transmembrane helix</keyword>
<evidence type="ECO:0000256" key="11">
    <source>
        <dbReference type="ARBA" id="ARBA00023033"/>
    </source>
</evidence>
<dbReference type="GO" id="GO:0016020">
    <property type="term" value="C:membrane"/>
    <property type="evidence" value="ECO:0007669"/>
    <property type="project" value="UniProtKB-SubCell"/>
</dbReference>
<dbReference type="AlphaFoldDB" id="A0A8H6Z833"/>
<dbReference type="GO" id="GO:0005506">
    <property type="term" value="F:iron ion binding"/>
    <property type="evidence" value="ECO:0007669"/>
    <property type="project" value="InterPro"/>
</dbReference>
<proteinExistence type="inferred from homology"/>
<evidence type="ECO:0000256" key="12">
    <source>
        <dbReference type="ARBA" id="ARBA00023136"/>
    </source>
</evidence>
<keyword evidence="7" id="KW-0479">Metal-binding</keyword>
<organism evidence="13 14">
    <name type="scientific">Mycena sanguinolenta</name>
    <dbReference type="NCBI Taxonomy" id="230812"/>
    <lineage>
        <taxon>Eukaryota</taxon>
        <taxon>Fungi</taxon>
        <taxon>Dikarya</taxon>
        <taxon>Basidiomycota</taxon>
        <taxon>Agaricomycotina</taxon>
        <taxon>Agaricomycetes</taxon>
        <taxon>Agaricomycetidae</taxon>
        <taxon>Agaricales</taxon>
        <taxon>Marasmiineae</taxon>
        <taxon>Mycenaceae</taxon>
        <taxon>Mycena</taxon>
    </lineage>
</organism>
<comment type="cofactor">
    <cofactor evidence="1">
        <name>heme</name>
        <dbReference type="ChEBI" id="CHEBI:30413"/>
    </cofactor>
</comment>
<evidence type="ECO:0000256" key="2">
    <source>
        <dbReference type="ARBA" id="ARBA00004370"/>
    </source>
</evidence>
<evidence type="ECO:0000313" key="14">
    <source>
        <dbReference type="Proteomes" id="UP000623467"/>
    </source>
</evidence>
<dbReference type="PANTHER" id="PTHR24305:SF166">
    <property type="entry name" value="CYTOCHROME P450 12A4, MITOCHONDRIAL-RELATED"/>
    <property type="match status" value="1"/>
</dbReference>
<keyword evidence="12" id="KW-0472">Membrane</keyword>
<evidence type="ECO:0000256" key="1">
    <source>
        <dbReference type="ARBA" id="ARBA00001971"/>
    </source>
</evidence>
<comment type="similarity">
    <text evidence="4">Belongs to the cytochrome P450 family.</text>
</comment>
<keyword evidence="6" id="KW-0812">Transmembrane</keyword>
<reference evidence="13" key="1">
    <citation type="submission" date="2020-05" db="EMBL/GenBank/DDBJ databases">
        <title>Mycena genomes resolve the evolution of fungal bioluminescence.</title>
        <authorList>
            <person name="Tsai I.J."/>
        </authorList>
    </citation>
    <scope>NUCLEOTIDE SEQUENCE</scope>
    <source>
        <strain evidence="13">160909Yilan</strain>
    </source>
</reference>
<evidence type="ECO:0000256" key="6">
    <source>
        <dbReference type="ARBA" id="ARBA00022692"/>
    </source>
</evidence>
<evidence type="ECO:0000256" key="9">
    <source>
        <dbReference type="ARBA" id="ARBA00023002"/>
    </source>
</evidence>
<keyword evidence="9" id="KW-0560">Oxidoreductase</keyword>
<dbReference type="PANTHER" id="PTHR24305">
    <property type="entry name" value="CYTOCHROME P450"/>
    <property type="match status" value="1"/>
</dbReference>
<dbReference type="InterPro" id="IPR001128">
    <property type="entry name" value="Cyt_P450"/>
</dbReference>
<evidence type="ECO:0000256" key="8">
    <source>
        <dbReference type="ARBA" id="ARBA00022989"/>
    </source>
</evidence>
<comment type="caution">
    <text evidence="13">The sequence shown here is derived from an EMBL/GenBank/DDBJ whole genome shotgun (WGS) entry which is preliminary data.</text>
</comment>
<evidence type="ECO:0000256" key="7">
    <source>
        <dbReference type="ARBA" id="ARBA00022723"/>
    </source>
</evidence>
<comment type="pathway">
    <text evidence="3">Secondary metabolite biosynthesis; terpenoid biosynthesis.</text>
</comment>
<evidence type="ECO:0000256" key="3">
    <source>
        <dbReference type="ARBA" id="ARBA00004721"/>
    </source>
</evidence>
<keyword evidence="10" id="KW-0408">Iron</keyword>
<dbReference type="GO" id="GO:0016705">
    <property type="term" value="F:oxidoreductase activity, acting on paired donors, with incorporation or reduction of molecular oxygen"/>
    <property type="evidence" value="ECO:0007669"/>
    <property type="project" value="InterPro"/>
</dbReference>
<dbReference type="InterPro" id="IPR036396">
    <property type="entry name" value="Cyt_P450_sf"/>
</dbReference>
<dbReference type="SUPFAM" id="SSF48264">
    <property type="entry name" value="Cytochrome P450"/>
    <property type="match status" value="1"/>
</dbReference>
<protein>
    <submittedName>
        <fullName evidence="13">Cytochrome P450</fullName>
    </submittedName>
</protein>
<keyword evidence="5" id="KW-0349">Heme</keyword>
<dbReference type="Pfam" id="PF00067">
    <property type="entry name" value="p450"/>
    <property type="match status" value="1"/>
</dbReference>
<accession>A0A8H6Z833</accession>
<comment type="subcellular location">
    <subcellularLocation>
        <location evidence="2">Membrane</location>
    </subcellularLocation>
</comment>
<dbReference type="GO" id="GO:0004497">
    <property type="term" value="F:monooxygenase activity"/>
    <property type="evidence" value="ECO:0007669"/>
    <property type="project" value="UniProtKB-KW"/>
</dbReference>
<dbReference type="OrthoDB" id="1470350at2759"/>
<evidence type="ECO:0000256" key="4">
    <source>
        <dbReference type="ARBA" id="ARBA00010617"/>
    </source>
</evidence>
<sequence>MLHLFLPPQYGDLEFKWKKLYGPVYRVKGCFGQDRLMISDPSALHHVLNSNHFEHGPSLANAVSLLFEEKSVIAARGETHKRLRAAMQVGFTASAVRGCLQLFKRNAQAVAERLEELPGKPANIMPVLSEATLNAISQATLSASTTLGSSQSAVQILADAVAVRLPKWVWRAVMYLPITTFKIIRTAKSFAREIGERSICGKMEAGQQDQTDVFDMFLDLGSRQQRRNSLTQEEVAAQTGMLLIGGQDNTANLLAFCLLELARHPQVQQELRAEIHHFLGSQSDGFMYDNMPLLNAFIKVFVWPPYYTRGGALEERMAIQDTVIPLTGVMRTSTGKLINQILVRKGQIVYLAIASYQRCGKIVLLVLCMRYP</sequence>
<dbReference type="GO" id="GO:0020037">
    <property type="term" value="F:heme binding"/>
    <property type="evidence" value="ECO:0007669"/>
    <property type="project" value="InterPro"/>
</dbReference>
<evidence type="ECO:0000256" key="5">
    <source>
        <dbReference type="ARBA" id="ARBA00022617"/>
    </source>
</evidence>
<evidence type="ECO:0000256" key="10">
    <source>
        <dbReference type="ARBA" id="ARBA00023004"/>
    </source>
</evidence>
<dbReference type="InterPro" id="IPR050121">
    <property type="entry name" value="Cytochrome_P450_monoxygenase"/>
</dbReference>
<gene>
    <name evidence="13" type="ORF">MSAN_00285600</name>
</gene>
<keyword evidence="11" id="KW-0503">Monooxygenase</keyword>
<dbReference type="Gene3D" id="1.10.630.10">
    <property type="entry name" value="Cytochrome P450"/>
    <property type="match status" value="1"/>
</dbReference>
<name>A0A8H6Z833_9AGAR</name>
<dbReference type="Proteomes" id="UP000623467">
    <property type="component" value="Unassembled WGS sequence"/>
</dbReference>
<evidence type="ECO:0000313" key="13">
    <source>
        <dbReference type="EMBL" id="KAF7374048.1"/>
    </source>
</evidence>